<keyword evidence="1" id="KW-0732">Signal</keyword>
<feature type="chain" id="PRO_5014321552" description="DUF5723 domain-containing protein" evidence="1">
    <location>
        <begin position="21"/>
        <end position="424"/>
    </location>
</feature>
<dbReference type="AlphaFoldDB" id="A0A2I7SHP2"/>
<dbReference type="KEGG" id="taj:C1A40_08025"/>
<dbReference type="InterPro" id="IPR043741">
    <property type="entry name" value="DUF5686"/>
</dbReference>
<protein>
    <recommendedName>
        <fullName evidence="4">DUF5723 domain-containing protein</fullName>
    </recommendedName>
</protein>
<feature type="signal peptide" evidence="1">
    <location>
        <begin position="1"/>
        <end position="20"/>
    </location>
</feature>
<dbReference type="Pfam" id="PF18939">
    <property type="entry name" value="DUF5686"/>
    <property type="match status" value="1"/>
</dbReference>
<organism evidence="2 3">
    <name type="scientific">Pseudotamlana carrageenivorans</name>
    <dbReference type="NCBI Taxonomy" id="2069432"/>
    <lineage>
        <taxon>Bacteria</taxon>
        <taxon>Pseudomonadati</taxon>
        <taxon>Bacteroidota</taxon>
        <taxon>Flavobacteriia</taxon>
        <taxon>Flavobacteriales</taxon>
        <taxon>Flavobacteriaceae</taxon>
        <taxon>Pseudotamlana</taxon>
    </lineage>
</organism>
<dbReference type="Proteomes" id="UP000236592">
    <property type="component" value="Chromosome"/>
</dbReference>
<dbReference type="EMBL" id="CP025938">
    <property type="protein sequence ID" value="AUS05422.1"/>
    <property type="molecule type" value="Genomic_DNA"/>
</dbReference>
<accession>A0A2I7SHP2</accession>
<sequence>MLKKCTFLMLLLFGSTFVEAQSFTEQPQKTSKDTLKKHLLLKSIGTGYFPTKYFNFDLRYLIKFNQYEGIRTGVGGVTNKDFSDKYRLNSYVVYGFKDHRFKYSLGGGMRLIKESNTWLNLSYTDDLQETGSTKYITDDRVFQFFEPRLLNIDLFHKHITTSLTLEHQISDHLLSKVDFAVSNIDPTYDYAYELDNQTYNSFHLSTTIVGFQWSPFSKFKAMPLGTQEVKSGFPKFSFQYTKSFHDVFKGDFNFTKLDFRTIFELGHKKSHMAQVILVSGMAIGDTPLTHLYHAYPNNIRKEQILQRFSVAGLNSFETMYFNEFFSDKFFTCQLKYFIKPFRVTERYRPQVVLITRYALGDMDNIDRHQNVTFDTLNYGYTESGFEINKLLYGFGLSFTYRYGAYYLPTFSDNIAFKFTFNVSF</sequence>
<reference evidence="3" key="1">
    <citation type="submission" date="2018-01" db="EMBL/GenBank/DDBJ databases">
        <title>Complete genome of Tamlana sp. UJ94.</title>
        <authorList>
            <person name="Jung J."/>
            <person name="Chung D."/>
            <person name="Bae S.S."/>
            <person name="Baek K."/>
        </authorList>
    </citation>
    <scope>NUCLEOTIDE SEQUENCE [LARGE SCALE GENOMIC DNA]</scope>
    <source>
        <strain evidence="3">UJ94</strain>
    </source>
</reference>
<evidence type="ECO:0000313" key="2">
    <source>
        <dbReference type="EMBL" id="AUS05422.1"/>
    </source>
</evidence>
<evidence type="ECO:0008006" key="4">
    <source>
        <dbReference type="Google" id="ProtNLM"/>
    </source>
</evidence>
<dbReference type="OrthoDB" id="983143at2"/>
<evidence type="ECO:0000256" key="1">
    <source>
        <dbReference type="SAM" id="SignalP"/>
    </source>
</evidence>
<name>A0A2I7SHP2_9FLAO</name>
<proteinExistence type="predicted"/>
<gene>
    <name evidence="2" type="ORF">C1A40_08025</name>
</gene>
<keyword evidence="3" id="KW-1185">Reference proteome</keyword>
<evidence type="ECO:0000313" key="3">
    <source>
        <dbReference type="Proteomes" id="UP000236592"/>
    </source>
</evidence>